<gene>
    <name evidence="11" type="primary">queD</name>
    <name evidence="11" type="ORF">OMP38_12390</name>
</gene>
<evidence type="ECO:0000256" key="6">
    <source>
        <dbReference type="ARBA" id="ARBA00022723"/>
    </source>
</evidence>
<dbReference type="GO" id="GO:0046872">
    <property type="term" value="F:metal ion binding"/>
    <property type="evidence" value="ECO:0007669"/>
    <property type="project" value="UniProtKB-KW"/>
</dbReference>
<evidence type="ECO:0000256" key="4">
    <source>
        <dbReference type="ARBA" id="ARBA00012982"/>
    </source>
</evidence>
<proteinExistence type="inferred from homology"/>
<dbReference type="SUPFAM" id="SSF55620">
    <property type="entry name" value="Tetrahydrobiopterin biosynthesis enzymes-like"/>
    <property type="match status" value="1"/>
</dbReference>
<accession>A0A9X4KG67</accession>
<dbReference type="InterPro" id="IPR038418">
    <property type="entry name" value="6-PTP_synth/QueD_sf"/>
</dbReference>
<dbReference type="RefSeq" id="WP_277565448.1">
    <property type="nucleotide sequence ID" value="NZ_JAPDHZ010000003.1"/>
</dbReference>
<evidence type="ECO:0000313" key="12">
    <source>
        <dbReference type="Proteomes" id="UP001153387"/>
    </source>
</evidence>
<evidence type="ECO:0000256" key="10">
    <source>
        <dbReference type="ARBA" id="ARBA00048807"/>
    </source>
</evidence>
<dbReference type="PANTHER" id="PTHR12589">
    <property type="entry name" value="PYRUVOYL TETRAHYDROBIOPTERIN SYNTHASE"/>
    <property type="match status" value="1"/>
</dbReference>
<reference evidence="11 12" key="1">
    <citation type="submission" date="2022-10" db="EMBL/GenBank/DDBJ databases">
        <title>Comparative genomic analysis of Cohnella hashimotonis sp. nov., isolated from the International Space Station.</title>
        <authorList>
            <person name="Simpson A."/>
            <person name="Venkateswaran K."/>
        </authorList>
    </citation>
    <scope>NUCLEOTIDE SEQUENCE [LARGE SCALE GENOMIC DNA]</scope>
    <source>
        <strain evidence="11 12">DSM 18997</strain>
    </source>
</reference>
<keyword evidence="6" id="KW-0479">Metal-binding</keyword>
<comment type="catalytic activity">
    <reaction evidence="10">
        <text>7,8-dihydroneopterin 3'-triphosphate + H2O = 6-carboxy-5,6,7,8-tetrahydropterin + triphosphate + acetaldehyde + 2 H(+)</text>
        <dbReference type="Rhea" id="RHEA:27966"/>
        <dbReference type="ChEBI" id="CHEBI:15343"/>
        <dbReference type="ChEBI" id="CHEBI:15377"/>
        <dbReference type="ChEBI" id="CHEBI:15378"/>
        <dbReference type="ChEBI" id="CHEBI:18036"/>
        <dbReference type="ChEBI" id="CHEBI:58462"/>
        <dbReference type="ChEBI" id="CHEBI:61032"/>
        <dbReference type="EC" id="4.1.2.50"/>
    </reaction>
</comment>
<dbReference type="Proteomes" id="UP001153387">
    <property type="component" value="Unassembled WGS sequence"/>
</dbReference>
<protein>
    <recommendedName>
        <fullName evidence="5">6-carboxy-5,6,7,8-tetrahydropterin synthase</fullName>
        <ecNumber evidence="4">4.1.2.50</ecNumber>
    </recommendedName>
    <alternativeName>
        <fullName evidence="9">Queuosine biosynthesis protein QueD</fullName>
    </alternativeName>
</protein>
<dbReference type="EC" id="4.1.2.50" evidence="4"/>
<dbReference type="EMBL" id="JAPDHZ010000003">
    <property type="protein sequence ID" value="MDG0791577.1"/>
    <property type="molecule type" value="Genomic_DNA"/>
</dbReference>
<evidence type="ECO:0000256" key="7">
    <source>
        <dbReference type="ARBA" id="ARBA00022833"/>
    </source>
</evidence>
<sequence length="154" mass="17506">MLQQIYPVAPHPYRYELNKDLQFAAAHFVPAESAGKCSQVHGHTYFVNVTVAGDTLDEAGFLVNFSDIKTLIHTRFDHTLLNDDTESFNADDPNRFPTTEVVAKTICELVQHYLDGRSNHSVCLQVFVRETPTSYCVYRPWPKVYKRPAGDTRA</sequence>
<comment type="similarity">
    <text evidence="3">Belongs to the PTPS family. QueD subfamily.</text>
</comment>
<comment type="cofactor">
    <cofactor evidence="1">
        <name>Zn(2+)</name>
        <dbReference type="ChEBI" id="CHEBI:29105"/>
    </cofactor>
</comment>
<comment type="caution">
    <text evidence="11">The sequence shown here is derived from an EMBL/GenBank/DDBJ whole genome shotgun (WGS) entry which is preliminary data.</text>
</comment>
<evidence type="ECO:0000256" key="3">
    <source>
        <dbReference type="ARBA" id="ARBA00008900"/>
    </source>
</evidence>
<keyword evidence="12" id="KW-1185">Reference proteome</keyword>
<dbReference type="GO" id="GO:0070497">
    <property type="term" value="F:6-carboxytetrahydropterin synthase activity"/>
    <property type="evidence" value="ECO:0007669"/>
    <property type="project" value="UniProtKB-EC"/>
</dbReference>
<keyword evidence="8 11" id="KW-0456">Lyase</keyword>
<evidence type="ECO:0000256" key="9">
    <source>
        <dbReference type="ARBA" id="ARBA00031449"/>
    </source>
</evidence>
<dbReference type="NCBIfam" id="TIGR03367">
    <property type="entry name" value="queuosine_QueD"/>
    <property type="match status" value="1"/>
</dbReference>
<name>A0A9X4KG67_9BACL</name>
<dbReference type="Gene3D" id="3.30.479.10">
    <property type="entry name" value="6-pyruvoyl tetrahydropterin synthase/QueD"/>
    <property type="match status" value="1"/>
</dbReference>
<evidence type="ECO:0000256" key="2">
    <source>
        <dbReference type="ARBA" id="ARBA00005061"/>
    </source>
</evidence>
<evidence type="ECO:0000256" key="5">
    <source>
        <dbReference type="ARBA" id="ARBA00018141"/>
    </source>
</evidence>
<dbReference type="InterPro" id="IPR007115">
    <property type="entry name" value="6-PTP_synth/QueD"/>
</dbReference>
<evidence type="ECO:0000313" key="11">
    <source>
        <dbReference type="EMBL" id="MDG0791577.1"/>
    </source>
</evidence>
<dbReference type="PANTHER" id="PTHR12589:SF7">
    <property type="entry name" value="6-PYRUVOYL TETRAHYDROBIOPTERIN SYNTHASE"/>
    <property type="match status" value="1"/>
</dbReference>
<keyword evidence="7" id="KW-0862">Zinc</keyword>
<evidence type="ECO:0000256" key="8">
    <source>
        <dbReference type="ARBA" id="ARBA00023239"/>
    </source>
</evidence>
<comment type="pathway">
    <text evidence="2">Purine metabolism; 7-cyano-7-deazaguanine biosynthesis.</text>
</comment>
<dbReference type="AlphaFoldDB" id="A0A9X4KG67"/>
<evidence type="ECO:0000256" key="1">
    <source>
        <dbReference type="ARBA" id="ARBA00001947"/>
    </source>
</evidence>
<organism evidence="11 12">
    <name type="scientific">Cohnella ginsengisoli</name>
    <dbReference type="NCBI Taxonomy" id="425004"/>
    <lineage>
        <taxon>Bacteria</taxon>
        <taxon>Bacillati</taxon>
        <taxon>Bacillota</taxon>
        <taxon>Bacilli</taxon>
        <taxon>Bacillales</taxon>
        <taxon>Paenibacillaceae</taxon>
        <taxon>Cohnella</taxon>
    </lineage>
</organism>
<dbReference type="Pfam" id="PF01242">
    <property type="entry name" value="PTPS"/>
    <property type="match status" value="1"/>
</dbReference>